<dbReference type="EMBL" id="KN714677">
    <property type="protein sequence ID" value="KUI54975.1"/>
    <property type="molecule type" value="Genomic_DNA"/>
</dbReference>
<evidence type="ECO:0000313" key="2">
    <source>
        <dbReference type="EMBL" id="KUI54975.1"/>
    </source>
</evidence>
<proteinExistence type="predicted"/>
<keyword evidence="3" id="KW-1185">Reference proteome</keyword>
<reference evidence="3" key="1">
    <citation type="submission" date="2014-12" db="EMBL/GenBank/DDBJ databases">
        <title>Genome Sequence of Valsa Canker Pathogens Uncovers a Specific Adaption of Colonization on Woody Bark.</title>
        <authorList>
            <person name="Yin Z."/>
            <person name="Liu H."/>
            <person name="Gao X."/>
            <person name="Li Z."/>
            <person name="Song N."/>
            <person name="Ke X."/>
            <person name="Dai Q."/>
            <person name="Wu Y."/>
            <person name="Sun Y."/>
            <person name="Xu J.-R."/>
            <person name="Kang Z.K."/>
            <person name="Wang L."/>
            <person name="Huang L."/>
        </authorList>
    </citation>
    <scope>NUCLEOTIDE SEQUENCE [LARGE SCALE GENOMIC DNA]</scope>
    <source>
        <strain evidence="3">SXYL134</strain>
    </source>
</reference>
<protein>
    <submittedName>
        <fullName evidence="2">Uncharacterized protein</fullName>
    </submittedName>
</protein>
<evidence type="ECO:0000256" key="1">
    <source>
        <dbReference type="SAM" id="SignalP"/>
    </source>
</evidence>
<feature type="signal peptide" evidence="1">
    <location>
        <begin position="1"/>
        <end position="18"/>
    </location>
</feature>
<organism evidence="2 3">
    <name type="scientific">Cytospora mali</name>
    <name type="common">Apple Valsa canker fungus</name>
    <name type="synonym">Valsa mali</name>
    <dbReference type="NCBI Taxonomy" id="578113"/>
    <lineage>
        <taxon>Eukaryota</taxon>
        <taxon>Fungi</taxon>
        <taxon>Dikarya</taxon>
        <taxon>Ascomycota</taxon>
        <taxon>Pezizomycotina</taxon>
        <taxon>Sordariomycetes</taxon>
        <taxon>Sordariomycetidae</taxon>
        <taxon>Diaporthales</taxon>
        <taxon>Cytosporaceae</taxon>
        <taxon>Cytospora</taxon>
    </lineage>
</organism>
<sequence length="180" mass="19381">MQALQAVLLSTLVGLALATNTTVRYFSTNEGCVGNYFQCSNIPIGYCCQASSPWCIYVDCPDCIPHGVTTYSLLTHANGECSGDPIQPTCASTSQNNICCSVDFNYQPDLCSTMVTTKVGNKLEKEECLGVLQPDTLVYTDANGGTNDFHLPNGTFEMAVQFANFSDWDGLADFLGHANS</sequence>
<gene>
    <name evidence="2" type="ORF">VP1G_02357</name>
</gene>
<dbReference type="OrthoDB" id="5212473at2759"/>
<name>A0A194UTF5_CYTMA</name>
<dbReference type="AlphaFoldDB" id="A0A194UTF5"/>
<keyword evidence="1" id="KW-0732">Signal</keyword>
<accession>A0A194UTF5</accession>
<evidence type="ECO:0000313" key="3">
    <source>
        <dbReference type="Proteomes" id="UP000078576"/>
    </source>
</evidence>
<dbReference type="Proteomes" id="UP000078576">
    <property type="component" value="Unassembled WGS sequence"/>
</dbReference>
<feature type="chain" id="PRO_5008265839" evidence="1">
    <location>
        <begin position="19"/>
        <end position="180"/>
    </location>
</feature>